<dbReference type="Gene3D" id="3.40.50.720">
    <property type="entry name" value="NAD(P)-binding Rossmann-like Domain"/>
    <property type="match status" value="1"/>
</dbReference>
<evidence type="ECO:0000259" key="3">
    <source>
        <dbReference type="Pfam" id="PF10728"/>
    </source>
</evidence>
<dbReference type="Pfam" id="PF10727">
    <property type="entry name" value="Rossmann-like"/>
    <property type="match status" value="1"/>
</dbReference>
<accession>A0A2W5DU10</accession>
<dbReference type="InterPro" id="IPR008927">
    <property type="entry name" value="6-PGluconate_DH-like_C_sf"/>
</dbReference>
<dbReference type="Gene3D" id="1.10.1040.20">
    <property type="entry name" value="ProC-like, C-terminal domain"/>
    <property type="match status" value="1"/>
</dbReference>
<dbReference type="InterPro" id="IPR037108">
    <property type="entry name" value="TM1727-like_C_sf"/>
</dbReference>
<dbReference type="SUPFAM" id="SSF51735">
    <property type="entry name" value="NAD(P)-binding Rossmann-fold domains"/>
    <property type="match status" value="1"/>
</dbReference>
<dbReference type="PANTHER" id="PTHR40459">
    <property type="entry name" value="CONSERVED HYPOTHETICAL ALANINE AND LEUCINE RICH PROTEIN"/>
    <property type="match status" value="1"/>
</dbReference>
<comment type="caution">
    <text evidence="4">The sequence shown here is derived from an EMBL/GenBank/DDBJ whole genome shotgun (WGS) entry which is preliminary data.</text>
</comment>
<dbReference type="EMBL" id="QFOD01000009">
    <property type="protein sequence ID" value="PZP32050.1"/>
    <property type="molecule type" value="Genomic_DNA"/>
</dbReference>
<sequence>MGAAADLRQQGQGPGPLHRHRRERSHDAEVRQAAVSERPVHAVIGWGRLARALVPALRALGDTVWVGSRQPEGERLPAAEAAARADWVWLTVPDDHIAGVAAALPWRAGQLALHCSGATSLQALAAAPAAAGFHPLRLLATDTSADWRGYRVGIEAAPADAAALTALAERLGLEPLTLPWPMSSGQRAAYHAAANLAASGVLAVLAEASALWADAGLSPDAGLGALLPLTRGALATAEARGLPGAVSGPVARGDLAVLKRHLEAAAQLPQGSALMRALAYKQMELAVQAGRVGEGPRDALLALLRQT</sequence>
<dbReference type="InterPro" id="IPR018931">
    <property type="entry name" value="DUF2520"/>
</dbReference>
<feature type="domain" description="Putative oxidoreductase/dehydrogenase Rossmann-like" evidence="2">
    <location>
        <begin position="68"/>
        <end position="127"/>
    </location>
</feature>
<dbReference type="Proteomes" id="UP000249633">
    <property type="component" value="Unassembled WGS sequence"/>
</dbReference>
<dbReference type="AlphaFoldDB" id="A0A2W5DU10"/>
<proteinExistence type="predicted"/>
<name>A0A2W5DU10_9BURK</name>
<gene>
    <name evidence="4" type="ORF">DI603_11375</name>
</gene>
<dbReference type="SUPFAM" id="SSF48179">
    <property type="entry name" value="6-phosphogluconate dehydrogenase C-terminal domain-like"/>
    <property type="match status" value="1"/>
</dbReference>
<reference evidence="4 5" key="1">
    <citation type="submission" date="2017-08" db="EMBL/GenBank/DDBJ databases">
        <title>Infants hospitalized years apart are colonized by the same room-sourced microbial strains.</title>
        <authorList>
            <person name="Brooks B."/>
            <person name="Olm M.R."/>
            <person name="Firek B.A."/>
            <person name="Baker R."/>
            <person name="Thomas B.C."/>
            <person name="Morowitz M.J."/>
            <person name="Banfield J.F."/>
        </authorList>
    </citation>
    <scope>NUCLEOTIDE SEQUENCE [LARGE SCALE GENOMIC DNA]</scope>
    <source>
        <strain evidence="4">S2_012_000_R2_81</strain>
    </source>
</reference>
<dbReference type="PANTHER" id="PTHR40459:SF1">
    <property type="entry name" value="CONSERVED HYPOTHETICAL ALANINE AND LEUCINE RICH PROTEIN"/>
    <property type="match status" value="1"/>
</dbReference>
<dbReference type="InterPro" id="IPR036291">
    <property type="entry name" value="NAD(P)-bd_dom_sf"/>
</dbReference>
<evidence type="ECO:0000313" key="4">
    <source>
        <dbReference type="EMBL" id="PZP32050.1"/>
    </source>
</evidence>
<feature type="region of interest" description="Disordered" evidence="1">
    <location>
        <begin position="1"/>
        <end position="26"/>
    </location>
</feature>
<evidence type="ECO:0000313" key="5">
    <source>
        <dbReference type="Proteomes" id="UP000249633"/>
    </source>
</evidence>
<evidence type="ECO:0000259" key="2">
    <source>
        <dbReference type="Pfam" id="PF10727"/>
    </source>
</evidence>
<organism evidence="4 5">
    <name type="scientific">Roseateles depolymerans</name>
    <dbReference type="NCBI Taxonomy" id="76731"/>
    <lineage>
        <taxon>Bacteria</taxon>
        <taxon>Pseudomonadati</taxon>
        <taxon>Pseudomonadota</taxon>
        <taxon>Betaproteobacteria</taxon>
        <taxon>Burkholderiales</taxon>
        <taxon>Sphaerotilaceae</taxon>
        <taxon>Roseateles</taxon>
    </lineage>
</organism>
<protein>
    <submittedName>
        <fullName evidence="4">DUF2520 domain-containing protein</fullName>
    </submittedName>
</protein>
<dbReference type="InterPro" id="IPR019665">
    <property type="entry name" value="OxRdtase/DH_put_Rossmann_dom"/>
</dbReference>
<dbReference type="Pfam" id="PF10728">
    <property type="entry name" value="DUF2520"/>
    <property type="match status" value="1"/>
</dbReference>
<feature type="domain" description="DUF2520" evidence="3">
    <location>
        <begin position="152"/>
        <end position="279"/>
    </location>
</feature>
<evidence type="ECO:0000256" key="1">
    <source>
        <dbReference type="SAM" id="MobiDB-lite"/>
    </source>
</evidence>